<keyword evidence="5" id="KW-0472">Membrane</keyword>
<reference evidence="6" key="1">
    <citation type="submission" date="2020-11" db="EMBL/GenBank/DDBJ databases">
        <authorList>
            <person name="Tran Van P."/>
        </authorList>
    </citation>
    <scope>NUCLEOTIDE SEQUENCE</scope>
</reference>
<dbReference type="InterPro" id="IPR036322">
    <property type="entry name" value="WD40_repeat_dom_sf"/>
</dbReference>
<protein>
    <submittedName>
        <fullName evidence="6">Uncharacterized protein</fullName>
    </submittedName>
</protein>
<dbReference type="GO" id="GO:0060294">
    <property type="term" value="P:cilium movement involved in cell motility"/>
    <property type="evidence" value="ECO:0007669"/>
    <property type="project" value="TreeGrafter"/>
</dbReference>
<keyword evidence="3" id="KW-0677">Repeat</keyword>
<keyword evidence="4" id="KW-0175">Coiled coil</keyword>
<dbReference type="GO" id="GO:0036159">
    <property type="term" value="P:inner dynein arm assembly"/>
    <property type="evidence" value="ECO:0007669"/>
    <property type="project" value="TreeGrafter"/>
</dbReference>
<dbReference type="GO" id="GO:0036156">
    <property type="term" value="C:inner dynein arm"/>
    <property type="evidence" value="ECO:0007669"/>
    <property type="project" value="TreeGrafter"/>
</dbReference>
<dbReference type="Gene3D" id="2.130.10.10">
    <property type="entry name" value="YVTN repeat-like/Quinoprotein amine dehydrogenase"/>
    <property type="match status" value="1"/>
</dbReference>
<dbReference type="SUPFAM" id="SSF50978">
    <property type="entry name" value="WD40 repeat-like"/>
    <property type="match status" value="1"/>
</dbReference>
<gene>
    <name evidence="6" type="ORF">TPSB3V08_LOCUS7254</name>
</gene>
<evidence type="ECO:0000256" key="2">
    <source>
        <dbReference type="ARBA" id="ARBA00022574"/>
    </source>
</evidence>
<dbReference type="EMBL" id="OD004628">
    <property type="protein sequence ID" value="CAD7410244.1"/>
    <property type="molecule type" value="Genomic_DNA"/>
</dbReference>
<accession>A0A7R9H635</accession>
<dbReference type="PANTHER" id="PTHR12442">
    <property type="entry name" value="DYNEIN INTERMEDIATE CHAIN"/>
    <property type="match status" value="1"/>
</dbReference>
<dbReference type="InterPro" id="IPR015943">
    <property type="entry name" value="WD40/YVTN_repeat-like_dom_sf"/>
</dbReference>
<dbReference type="PANTHER" id="PTHR12442:SF5">
    <property type="entry name" value="DYNEIN AXONEMAL INTERMEDIATE CHAIN 3"/>
    <property type="match status" value="1"/>
</dbReference>
<evidence type="ECO:0000256" key="3">
    <source>
        <dbReference type="ARBA" id="ARBA00022737"/>
    </source>
</evidence>
<feature type="transmembrane region" description="Helical" evidence="5">
    <location>
        <begin position="32"/>
        <end position="50"/>
    </location>
</feature>
<keyword evidence="5" id="KW-0812">Transmembrane</keyword>
<keyword evidence="1" id="KW-0963">Cytoplasm</keyword>
<evidence type="ECO:0000256" key="1">
    <source>
        <dbReference type="ARBA" id="ARBA00022490"/>
    </source>
</evidence>
<dbReference type="AlphaFoldDB" id="A0A7R9H635"/>
<keyword evidence="5" id="KW-1133">Transmembrane helix</keyword>
<evidence type="ECO:0000256" key="5">
    <source>
        <dbReference type="SAM" id="Phobius"/>
    </source>
</evidence>
<name>A0A7R9H635_TIMPO</name>
<proteinExistence type="predicted"/>
<feature type="coiled-coil region" evidence="4">
    <location>
        <begin position="236"/>
        <end position="263"/>
    </location>
</feature>
<sequence length="416" mass="49022">MWRSQHVYDQELVLVDQVPGLRRPRLLRRNDPAIYILYFVALRLVIYGGIHDGPVTSITTSPFIENLILSIGGRIIAIWNNNVQDGPIFWKKSKFTLTSCSWSKSQPSHFYVSCSNGSIEVWDLLLRSDKPYFVQDVSGKIITGLYPQKVDNINNILGVADYNGSFQAYLTPAYTALETEKQVSRTVRLVNKQTEHLRMLVIWHNEWRESHSEYLILKKQMINEELRKREVVVKAKKRQILERKKLEEENQRLRRSKVSLLSKEAHSTQRWLVSQENYMKQIIIGKKNLCREELLQKQEPLITLKRQEEEKKQKEQQILAEKSSLVEKLTADLLPVIKNNEKYYTTTDERVTLKDFQEDEILKQFKKYENIGLEFVNSNRFEYNIDWIALLLNGLIAWLVYRTLNLDPEESLHKRL</sequence>
<dbReference type="InterPro" id="IPR050687">
    <property type="entry name" value="Dynein_IC"/>
</dbReference>
<evidence type="ECO:0000256" key="4">
    <source>
        <dbReference type="SAM" id="Coils"/>
    </source>
</evidence>
<keyword evidence="2" id="KW-0853">WD repeat</keyword>
<organism evidence="6">
    <name type="scientific">Timema poppense</name>
    <name type="common">Walking stick</name>
    <dbReference type="NCBI Taxonomy" id="170557"/>
    <lineage>
        <taxon>Eukaryota</taxon>
        <taxon>Metazoa</taxon>
        <taxon>Ecdysozoa</taxon>
        <taxon>Arthropoda</taxon>
        <taxon>Hexapoda</taxon>
        <taxon>Insecta</taxon>
        <taxon>Pterygota</taxon>
        <taxon>Neoptera</taxon>
        <taxon>Polyneoptera</taxon>
        <taxon>Phasmatodea</taxon>
        <taxon>Timematodea</taxon>
        <taxon>Timematoidea</taxon>
        <taxon>Timematidae</taxon>
        <taxon>Timema</taxon>
    </lineage>
</organism>
<dbReference type="GO" id="GO:0045504">
    <property type="term" value="F:dynein heavy chain binding"/>
    <property type="evidence" value="ECO:0007669"/>
    <property type="project" value="TreeGrafter"/>
</dbReference>
<evidence type="ECO:0000313" key="6">
    <source>
        <dbReference type="EMBL" id="CAD7410244.1"/>
    </source>
</evidence>
<dbReference type="GO" id="GO:0045503">
    <property type="term" value="F:dynein light chain binding"/>
    <property type="evidence" value="ECO:0007669"/>
    <property type="project" value="TreeGrafter"/>
</dbReference>